<accession>M4B254</accession>
<dbReference type="VEuPathDB" id="FungiDB:HpaG800351"/>
<dbReference type="InParanoid" id="M4B254"/>
<dbReference type="EnsemblProtists" id="HpaT800351">
    <property type="protein sequence ID" value="HpaP800351"/>
    <property type="gene ID" value="HpaG800351"/>
</dbReference>
<proteinExistence type="predicted"/>
<dbReference type="Proteomes" id="UP000011713">
    <property type="component" value="Unassembled WGS sequence"/>
</dbReference>
<dbReference type="EMBL" id="JH597777">
    <property type="status" value="NOT_ANNOTATED_CDS"/>
    <property type="molecule type" value="Genomic_DNA"/>
</dbReference>
<organism evidence="1 2">
    <name type="scientific">Hyaloperonospora arabidopsidis (strain Emoy2)</name>
    <name type="common">Downy mildew agent</name>
    <name type="synonym">Peronospora arabidopsidis</name>
    <dbReference type="NCBI Taxonomy" id="559515"/>
    <lineage>
        <taxon>Eukaryota</taxon>
        <taxon>Sar</taxon>
        <taxon>Stramenopiles</taxon>
        <taxon>Oomycota</taxon>
        <taxon>Peronosporomycetes</taxon>
        <taxon>Peronosporales</taxon>
        <taxon>Peronosporaceae</taxon>
        <taxon>Hyaloperonospora</taxon>
    </lineage>
</organism>
<dbReference type="EnsemblProtists" id="HpaT800352">
    <property type="protein sequence ID" value="HpaP800352"/>
    <property type="gene ID" value="HpaG800352"/>
</dbReference>
<evidence type="ECO:0000313" key="2">
    <source>
        <dbReference type="Proteomes" id="UP000011713"/>
    </source>
</evidence>
<name>M4B254_HYAAE</name>
<dbReference type="AlphaFoldDB" id="M4B254"/>
<reference evidence="2" key="1">
    <citation type="journal article" date="2010" name="Science">
        <title>Signatures of adaptation to obligate biotrophy in the Hyaloperonospora arabidopsidis genome.</title>
        <authorList>
            <person name="Baxter L."/>
            <person name="Tripathy S."/>
            <person name="Ishaque N."/>
            <person name="Boot N."/>
            <person name="Cabral A."/>
            <person name="Kemen E."/>
            <person name="Thines M."/>
            <person name="Ah-Fong A."/>
            <person name="Anderson R."/>
            <person name="Badejoko W."/>
            <person name="Bittner-Eddy P."/>
            <person name="Boore J.L."/>
            <person name="Chibucos M.C."/>
            <person name="Coates M."/>
            <person name="Dehal P."/>
            <person name="Delehaunty K."/>
            <person name="Dong S."/>
            <person name="Downton P."/>
            <person name="Dumas B."/>
            <person name="Fabro G."/>
            <person name="Fronick C."/>
            <person name="Fuerstenberg S.I."/>
            <person name="Fulton L."/>
            <person name="Gaulin E."/>
            <person name="Govers F."/>
            <person name="Hughes L."/>
            <person name="Humphray S."/>
            <person name="Jiang R.H."/>
            <person name="Judelson H."/>
            <person name="Kamoun S."/>
            <person name="Kyung K."/>
            <person name="Meijer H."/>
            <person name="Minx P."/>
            <person name="Morris P."/>
            <person name="Nelson J."/>
            <person name="Phuntumart V."/>
            <person name="Qutob D."/>
            <person name="Rehmany A."/>
            <person name="Rougon-Cardoso A."/>
            <person name="Ryden P."/>
            <person name="Torto-Alalibo T."/>
            <person name="Studholme D."/>
            <person name="Wang Y."/>
            <person name="Win J."/>
            <person name="Wood J."/>
            <person name="Clifton S.W."/>
            <person name="Rogers J."/>
            <person name="Van den Ackerveken G."/>
            <person name="Jones J.D."/>
            <person name="McDowell J.M."/>
            <person name="Beynon J."/>
            <person name="Tyler B.M."/>
        </authorList>
    </citation>
    <scope>NUCLEOTIDE SEQUENCE [LARGE SCALE GENOMIC DNA]</scope>
    <source>
        <strain evidence="2">Emoy2</strain>
    </source>
</reference>
<sequence length="70" mass="8476">MKRRKRRTESPVYLARSLDREGGRAERRWTQRHPHGPLLKCRGLPTLELRSAAMAKPRLRLRWRRLYTLI</sequence>
<keyword evidence="2" id="KW-1185">Reference proteome</keyword>
<reference evidence="1" key="2">
    <citation type="submission" date="2015-06" db="UniProtKB">
        <authorList>
            <consortium name="EnsemblProtists"/>
        </authorList>
    </citation>
    <scope>IDENTIFICATION</scope>
    <source>
        <strain evidence="1">Emoy2</strain>
    </source>
</reference>
<dbReference type="HOGENOM" id="CLU_2763265_0_0_1"/>
<evidence type="ECO:0000313" key="1">
    <source>
        <dbReference type="EnsemblProtists" id="HpaP800351"/>
    </source>
</evidence>
<protein>
    <submittedName>
        <fullName evidence="1">Uncharacterized protein</fullName>
    </submittedName>
</protein>